<dbReference type="RefSeq" id="WP_016444344.1">
    <property type="nucleotide sequence ID" value="NZ_KE150266.1"/>
</dbReference>
<sequence length="296" mass="31494">MSDQGQTPIFTANSRRTLRVVLTFGALLALLLLAIVGLHTRTGQLLDQAVLDVAMRRAASFDWVDGFLTNSISLYTVAIAAGVIMLIAALRGRFALALRAGVMIVGANLMTQALKTYLLDRPYMGIGFDLPNSFPSGHTTLLVSLALALVVVLPREIRSITGFVLSFVVACLVISIVILGWHRPFDVIGGILVAFMWAMALAPQEEPSPPSDRLNSGAIVGSLLILVLLITAFVIKRDQLVATLTHISQGVPVDALAAGPRALAHIYTAGACVILAALVVLAINLVVYLQTGRKHA</sequence>
<dbReference type="Pfam" id="PF01569">
    <property type="entry name" value="PAP2"/>
    <property type="match status" value="1"/>
</dbReference>
<keyword evidence="1" id="KW-0812">Transmembrane</keyword>
<dbReference type="Proteomes" id="UP000014387">
    <property type="component" value="Unassembled WGS sequence"/>
</dbReference>
<name>A0A9W5VWT1_9ACTO</name>
<dbReference type="EMBL" id="AGWN01000001">
    <property type="protein sequence ID" value="EPD31233.1"/>
    <property type="molecule type" value="Genomic_DNA"/>
</dbReference>
<dbReference type="AlphaFoldDB" id="A0A9W5VWT1"/>
<feature type="transmembrane region" description="Helical" evidence="1">
    <location>
        <begin position="96"/>
        <end position="114"/>
    </location>
</feature>
<feature type="domain" description="Phosphatidic acid phosphatase type 2/haloperoxidase" evidence="2">
    <location>
        <begin position="94"/>
        <end position="202"/>
    </location>
</feature>
<dbReference type="OrthoDB" id="3240395at2"/>
<feature type="transmembrane region" description="Helical" evidence="1">
    <location>
        <begin position="160"/>
        <end position="181"/>
    </location>
</feature>
<evidence type="ECO:0000259" key="2">
    <source>
        <dbReference type="SMART" id="SM00014"/>
    </source>
</evidence>
<proteinExistence type="predicted"/>
<dbReference type="InterPro" id="IPR036938">
    <property type="entry name" value="PAP2/HPO_sf"/>
</dbReference>
<evidence type="ECO:0000256" key="1">
    <source>
        <dbReference type="SAM" id="Phobius"/>
    </source>
</evidence>
<accession>A0A9W5VWT1</accession>
<comment type="caution">
    <text evidence="3">The sequence shown here is derived from an EMBL/GenBank/DDBJ whole genome shotgun (WGS) entry which is preliminary data.</text>
</comment>
<reference evidence="3 4" key="1">
    <citation type="submission" date="2013-05" db="EMBL/GenBank/DDBJ databases">
        <title>The Genome Sequence of Actinomyces europaeus ACS-120-V-COL10B.</title>
        <authorList>
            <consortium name="The Broad Institute Genomics Platform"/>
            <person name="Earl A."/>
            <person name="Ward D."/>
            <person name="Feldgarden M."/>
            <person name="Gevers D."/>
            <person name="Saerens B."/>
            <person name="Vaneechoutte M."/>
            <person name="Walker B."/>
            <person name="Young S."/>
            <person name="Zeng Q."/>
            <person name="Gargeya S."/>
            <person name="Fitzgerald M."/>
            <person name="Haas B."/>
            <person name="Abouelleil A."/>
            <person name="Allen A.W."/>
            <person name="Alvarado L."/>
            <person name="Arachchi H.M."/>
            <person name="Berlin A.M."/>
            <person name="Chapman S.B."/>
            <person name="Gainer-Dewar J."/>
            <person name="Goldberg J."/>
            <person name="Griggs A."/>
            <person name="Gujja S."/>
            <person name="Hansen M."/>
            <person name="Howarth C."/>
            <person name="Imamovic A."/>
            <person name="Ireland A."/>
            <person name="Larimer J."/>
            <person name="McCowan C."/>
            <person name="Murphy C."/>
            <person name="Pearson M."/>
            <person name="Poon T.W."/>
            <person name="Priest M."/>
            <person name="Roberts A."/>
            <person name="Saif S."/>
            <person name="Shea T."/>
            <person name="Sisk P."/>
            <person name="Sykes S."/>
            <person name="Wortman J."/>
            <person name="Nusbaum C."/>
            <person name="Birren B."/>
        </authorList>
    </citation>
    <scope>NUCLEOTIDE SEQUENCE [LARGE SCALE GENOMIC DNA]</scope>
    <source>
        <strain evidence="3 4">ACS-120-V-Col10b</strain>
    </source>
</reference>
<feature type="transmembrane region" description="Helical" evidence="1">
    <location>
        <begin position="266"/>
        <end position="289"/>
    </location>
</feature>
<protein>
    <recommendedName>
        <fullName evidence="2">Phosphatidic acid phosphatase type 2/haloperoxidase domain-containing protein</fullName>
    </recommendedName>
</protein>
<evidence type="ECO:0000313" key="4">
    <source>
        <dbReference type="Proteomes" id="UP000014387"/>
    </source>
</evidence>
<evidence type="ECO:0000313" key="3">
    <source>
        <dbReference type="EMBL" id="EPD31233.1"/>
    </source>
</evidence>
<feature type="transmembrane region" description="Helical" evidence="1">
    <location>
        <begin position="214"/>
        <end position="235"/>
    </location>
</feature>
<dbReference type="Gene3D" id="1.20.144.10">
    <property type="entry name" value="Phosphatidic acid phosphatase type 2/haloperoxidase"/>
    <property type="match status" value="1"/>
</dbReference>
<feature type="transmembrane region" description="Helical" evidence="1">
    <location>
        <begin position="20"/>
        <end position="38"/>
    </location>
</feature>
<dbReference type="InterPro" id="IPR000326">
    <property type="entry name" value="PAP2/HPO"/>
</dbReference>
<feature type="transmembrane region" description="Helical" evidence="1">
    <location>
        <begin position="134"/>
        <end position="153"/>
    </location>
</feature>
<dbReference type="SMART" id="SM00014">
    <property type="entry name" value="acidPPc"/>
    <property type="match status" value="1"/>
</dbReference>
<keyword evidence="4" id="KW-1185">Reference proteome</keyword>
<gene>
    <name evidence="3" type="ORF">HMPREF9238_01000</name>
</gene>
<dbReference type="SUPFAM" id="SSF48317">
    <property type="entry name" value="Acid phosphatase/Vanadium-dependent haloperoxidase"/>
    <property type="match status" value="1"/>
</dbReference>
<keyword evidence="1" id="KW-0472">Membrane</keyword>
<organism evidence="3 4">
    <name type="scientific">Gleimia europaea ACS-120-V-Col10b</name>
    <dbReference type="NCBI Taxonomy" id="883069"/>
    <lineage>
        <taxon>Bacteria</taxon>
        <taxon>Bacillati</taxon>
        <taxon>Actinomycetota</taxon>
        <taxon>Actinomycetes</taxon>
        <taxon>Actinomycetales</taxon>
        <taxon>Actinomycetaceae</taxon>
        <taxon>Gleimia</taxon>
    </lineage>
</organism>
<keyword evidence="1" id="KW-1133">Transmembrane helix</keyword>
<feature type="transmembrane region" description="Helical" evidence="1">
    <location>
        <begin position="187"/>
        <end position="202"/>
    </location>
</feature>
<feature type="transmembrane region" description="Helical" evidence="1">
    <location>
        <begin position="72"/>
        <end position="89"/>
    </location>
</feature>